<feature type="compositionally biased region" description="Basic residues" evidence="1">
    <location>
        <begin position="45"/>
        <end position="64"/>
    </location>
</feature>
<feature type="region of interest" description="Disordered" evidence="1">
    <location>
        <begin position="173"/>
        <end position="208"/>
    </location>
</feature>
<evidence type="ECO:0000313" key="2">
    <source>
        <dbReference type="EMBL" id="KAF2404109.1"/>
    </source>
</evidence>
<reference evidence="2" key="1">
    <citation type="journal article" date="2020" name="Stud. Mycol.">
        <title>101 Dothideomycetes genomes: a test case for predicting lifestyles and emergence of pathogens.</title>
        <authorList>
            <person name="Haridas S."/>
            <person name="Albert R."/>
            <person name="Binder M."/>
            <person name="Bloem J."/>
            <person name="Labutti K."/>
            <person name="Salamov A."/>
            <person name="Andreopoulos B."/>
            <person name="Baker S."/>
            <person name="Barry K."/>
            <person name="Bills G."/>
            <person name="Bluhm B."/>
            <person name="Cannon C."/>
            <person name="Castanera R."/>
            <person name="Culley D."/>
            <person name="Daum C."/>
            <person name="Ezra D."/>
            <person name="Gonzalez J."/>
            <person name="Henrissat B."/>
            <person name="Kuo A."/>
            <person name="Liang C."/>
            <person name="Lipzen A."/>
            <person name="Lutzoni F."/>
            <person name="Magnuson J."/>
            <person name="Mondo S."/>
            <person name="Nolan M."/>
            <person name="Ohm R."/>
            <person name="Pangilinan J."/>
            <person name="Park H.-J."/>
            <person name="Ramirez L."/>
            <person name="Alfaro M."/>
            <person name="Sun H."/>
            <person name="Tritt A."/>
            <person name="Yoshinaga Y."/>
            <person name="Zwiers L.-H."/>
            <person name="Turgeon B."/>
            <person name="Goodwin S."/>
            <person name="Spatafora J."/>
            <person name="Crous P."/>
            <person name="Grigoriev I."/>
        </authorList>
    </citation>
    <scope>NUCLEOTIDE SEQUENCE</scope>
    <source>
        <strain evidence="2">CBS 262.69</strain>
    </source>
</reference>
<protein>
    <submittedName>
        <fullName evidence="2">Uncharacterized protein</fullName>
    </submittedName>
</protein>
<evidence type="ECO:0000313" key="3">
    <source>
        <dbReference type="Proteomes" id="UP000799640"/>
    </source>
</evidence>
<dbReference type="EMBL" id="ML996688">
    <property type="protein sequence ID" value="KAF2404109.1"/>
    <property type="molecule type" value="Genomic_DNA"/>
</dbReference>
<gene>
    <name evidence="2" type="ORF">EJ06DRAFT_188467</name>
</gene>
<feature type="region of interest" description="Disordered" evidence="1">
    <location>
        <begin position="45"/>
        <end position="65"/>
    </location>
</feature>
<dbReference type="Proteomes" id="UP000799640">
    <property type="component" value="Unassembled WGS sequence"/>
</dbReference>
<evidence type="ECO:0000256" key="1">
    <source>
        <dbReference type="SAM" id="MobiDB-lite"/>
    </source>
</evidence>
<keyword evidence="3" id="KW-1185">Reference proteome</keyword>
<sequence>MQRRWIGRGRSRSPRLRCGTREYPAAGSPQQRWFELRIWSIRKMAPKARKKKRRTAHHGSKSMARHTTVALPLIRRERAAGGTPGDSGTLRHASGFLVVGIPSLRLVLPSSSIWPFRASSSKSPRCPVADGQMHASTGYSPLAFRAASLAPGAQLYILPRTNDSTHVRRALPARQQLRFNHPHRDPTGVRPEHKTADATSSHLRPKQQ</sequence>
<feature type="compositionally biased region" description="Basic and acidic residues" evidence="1">
    <location>
        <begin position="182"/>
        <end position="196"/>
    </location>
</feature>
<feature type="region of interest" description="Disordered" evidence="1">
    <location>
        <begin position="1"/>
        <end position="24"/>
    </location>
</feature>
<proteinExistence type="predicted"/>
<accession>A0A6G1I7R5</accession>
<name>A0A6G1I7R5_9PEZI</name>
<organism evidence="2 3">
    <name type="scientific">Trichodelitschia bisporula</name>
    <dbReference type="NCBI Taxonomy" id="703511"/>
    <lineage>
        <taxon>Eukaryota</taxon>
        <taxon>Fungi</taxon>
        <taxon>Dikarya</taxon>
        <taxon>Ascomycota</taxon>
        <taxon>Pezizomycotina</taxon>
        <taxon>Dothideomycetes</taxon>
        <taxon>Dothideomycetes incertae sedis</taxon>
        <taxon>Phaeotrichales</taxon>
        <taxon>Phaeotrichaceae</taxon>
        <taxon>Trichodelitschia</taxon>
    </lineage>
</organism>
<feature type="compositionally biased region" description="Basic residues" evidence="1">
    <location>
        <begin position="1"/>
        <end position="15"/>
    </location>
</feature>
<dbReference type="AlphaFoldDB" id="A0A6G1I7R5"/>